<evidence type="ECO:0000313" key="1">
    <source>
        <dbReference type="EMBL" id="GGJ70144.1"/>
    </source>
</evidence>
<reference evidence="1" key="1">
    <citation type="journal article" date="2014" name="Int. J. Syst. Evol. Microbiol.">
        <title>Complete genome sequence of Corynebacterium casei LMG S-19264T (=DSM 44701T), isolated from a smear-ripened cheese.</title>
        <authorList>
            <consortium name="US DOE Joint Genome Institute (JGI-PGF)"/>
            <person name="Walter F."/>
            <person name="Albersmeier A."/>
            <person name="Kalinowski J."/>
            <person name="Ruckert C."/>
        </authorList>
    </citation>
    <scope>NUCLEOTIDE SEQUENCE</scope>
    <source>
        <strain evidence="1">CGMCC 4.7272</strain>
    </source>
</reference>
<dbReference type="Proteomes" id="UP000625682">
    <property type="component" value="Unassembled WGS sequence"/>
</dbReference>
<accession>A0A917PC19</accession>
<dbReference type="EMBL" id="BMMU01000058">
    <property type="protein sequence ID" value="GGJ70144.1"/>
    <property type="molecule type" value="Genomic_DNA"/>
</dbReference>
<name>A0A917PC19_9ACTN</name>
<sequence length="61" mass="6910">MFRHLVLARIIEPTSKLDALRVLEDAGIQPASYRTVKRRLPLYATEGWREALSVFSVAAPE</sequence>
<proteinExistence type="predicted"/>
<protein>
    <submittedName>
        <fullName evidence="1">Uncharacterized protein</fullName>
    </submittedName>
</protein>
<dbReference type="AlphaFoldDB" id="A0A917PC19"/>
<reference evidence="1" key="2">
    <citation type="submission" date="2020-09" db="EMBL/GenBank/DDBJ databases">
        <authorList>
            <person name="Sun Q."/>
            <person name="Zhou Y."/>
        </authorList>
    </citation>
    <scope>NUCLEOTIDE SEQUENCE</scope>
    <source>
        <strain evidence="1">CGMCC 4.7272</strain>
    </source>
</reference>
<gene>
    <name evidence="1" type="ORF">GCM10012282_78720</name>
</gene>
<organism evidence="1 2">
    <name type="scientific">Streptomyces lacrimifluminis</name>
    <dbReference type="NCBI Taxonomy" id="1500077"/>
    <lineage>
        <taxon>Bacteria</taxon>
        <taxon>Bacillati</taxon>
        <taxon>Actinomycetota</taxon>
        <taxon>Actinomycetes</taxon>
        <taxon>Kitasatosporales</taxon>
        <taxon>Streptomycetaceae</taxon>
        <taxon>Streptomyces</taxon>
    </lineage>
</organism>
<evidence type="ECO:0000313" key="2">
    <source>
        <dbReference type="Proteomes" id="UP000625682"/>
    </source>
</evidence>
<comment type="caution">
    <text evidence="1">The sequence shown here is derived from an EMBL/GenBank/DDBJ whole genome shotgun (WGS) entry which is preliminary data.</text>
</comment>
<keyword evidence="2" id="KW-1185">Reference proteome</keyword>